<dbReference type="InterPro" id="IPR036388">
    <property type="entry name" value="WH-like_DNA-bd_sf"/>
</dbReference>
<dbReference type="CDD" id="cd08429">
    <property type="entry name" value="PBP2_NhaR"/>
    <property type="match status" value="1"/>
</dbReference>
<keyword evidence="2" id="KW-0805">Transcription regulation</keyword>
<dbReference type="PANTHER" id="PTHR30293">
    <property type="entry name" value="TRANSCRIPTIONAL REGULATORY PROTEIN NAC-RELATED"/>
    <property type="match status" value="1"/>
</dbReference>
<comment type="similarity">
    <text evidence="1">Belongs to the LysR transcriptional regulatory family.</text>
</comment>
<evidence type="ECO:0000313" key="9">
    <source>
        <dbReference type="Proteomes" id="UP000643610"/>
    </source>
</evidence>
<protein>
    <submittedName>
        <fullName evidence="8">Transcriptional activator NhaR</fullName>
    </submittedName>
</protein>
<evidence type="ECO:0000256" key="6">
    <source>
        <dbReference type="SAM" id="MobiDB-lite"/>
    </source>
</evidence>
<keyword evidence="5" id="KW-0804">Transcription</keyword>
<dbReference type="Gene3D" id="3.40.190.290">
    <property type="match status" value="1"/>
</dbReference>
<feature type="domain" description="HTH lysR-type" evidence="7">
    <location>
        <begin position="4"/>
        <end position="61"/>
    </location>
</feature>
<evidence type="ECO:0000256" key="2">
    <source>
        <dbReference type="ARBA" id="ARBA00023015"/>
    </source>
</evidence>
<reference evidence="8 9" key="1">
    <citation type="submission" date="2020-08" db="EMBL/GenBank/DDBJ databases">
        <title>Novel species isolated from subtropical streams in China.</title>
        <authorList>
            <person name="Lu H."/>
        </authorList>
    </citation>
    <scope>NUCLEOTIDE SEQUENCE [LARGE SCALE GENOMIC DNA]</scope>
    <source>
        <strain evidence="8 9">KCTC 52442</strain>
    </source>
</reference>
<name>A0ABR6XUY8_9BURK</name>
<dbReference type="SUPFAM" id="SSF46785">
    <property type="entry name" value="Winged helix' DNA-binding domain"/>
    <property type="match status" value="1"/>
</dbReference>
<dbReference type="Gene3D" id="1.10.10.10">
    <property type="entry name" value="Winged helix-like DNA-binding domain superfamily/Winged helix DNA-binding domain"/>
    <property type="match status" value="1"/>
</dbReference>
<feature type="region of interest" description="Disordered" evidence="6">
    <location>
        <begin position="299"/>
        <end position="323"/>
    </location>
</feature>
<dbReference type="InterPro" id="IPR000847">
    <property type="entry name" value="LysR_HTH_N"/>
</dbReference>
<keyword evidence="9" id="KW-1185">Reference proteome</keyword>
<evidence type="ECO:0000256" key="3">
    <source>
        <dbReference type="ARBA" id="ARBA00023125"/>
    </source>
</evidence>
<dbReference type="InterPro" id="IPR005119">
    <property type="entry name" value="LysR_subst-bd"/>
</dbReference>
<dbReference type="PROSITE" id="PS50931">
    <property type="entry name" value="HTH_LYSR"/>
    <property type="match status" value="1"/>
</dbReference>
<dbReference type="EMBL" id="JACOFU010000008">
    <property type="protein sequence ID" value="MBC3833183.1"/>
    <property type="molecule type" value="Genomic_DNA"/>
</dbReference>
<evidence type="ECO:0000256" key="4">
    <source>
        <dbReference type="ARBA" id="ARBA00023159"/>
    </source>
</evidence>
<dbReference type="PANTHER" id="PTHR30293:SF2">
    <property type="entry name" value="TRANSCRIPTIONAL ACTIVATOR PROTEIN NHAR"/>
    <property type="match status" value="1"/>
</dbReference>
<evidence type="ECO:0000313" key="8">
    <source>
        <dbReference type="EMBL" id="MBC3833183.1"/>
    </source>
</evidence>
<evidence type="ECO:0000256" key="1">
    <source>
        <dbReference type="ARBA" id="ARBA00009437"/>
    </source>
</evidence>
<dbReference type="Pfam" id="PF03466">
    <property type="entry name" value="LysR_substrate"/>
    <property type="match status" value="1"/>
</dbReference>
<evidence type="ECO:0000259" key="7">
    <source>
        <dbReference type="PROSITE" id="PS50931"/>
    </source>
</evidence>
<accession>A0ABR6XUY8</accession>
<dbReference type="RefSeq" id="WP_186892232.1">
    <property type="nucleotide sequence ID" value="NZ_JACOFU010000008.1"/>
</dbReference>
<dbReference type="Proteomes" id="UP000643610">
    <property type="component" value="Unassembled WGS sequence"/>
</dbReference>
<keyword evidence="4" id="KW-0010">Activator</keyword>
<proteinExistence type="inferred from homology"/>
<dbReference type="NCBIfam" id="NF008284">
    <property type="entry name" value="PRK11062.1"/>
    <property type="match status" value="1"/>
</dbReference>
<comment type="caution">
    <text evidence="8">The sequence shown here is derived from an EMBL/GenBank/DDBJ whole genome shotgun (WGS) entry which is preliminary data.</text>
</comment>
<evidence type="ECO:0000256" key="5">
    <source>
        <dbReference type="ARBA" id="ARBA00023163"/>
    </source>
</evidence>
<keyword evidence="3" id="KW-0238">DNA-binding</keyword>
<dbReference type="SUPFAM" id="SSF53850">
    <property type="entry name" value="Periplasmic binding protein-like II"/>
    <property type="match status" value="1"/>
</dbReference>
<organism evidence="8 9">
    <name type="scientific">Undibacterium amnicola</name>
    <dbReference type="NCBI Taxonomy" id="1834038"/>
    <lineage>
        <taxon>Bacteria</taxon>
        <taxon>Pseudomonadati</taxon>
        <taxon>Pseudomonadota</taxon>
        <taxon>Betaproteobacteria</taxon>
        <taxon>Burkholderiales</taxon>
        <taxon>Oxalobacteraceae</taxon>
        <taxon>Undibacterium</taxon>
    </lineage>
</organism>
<dbReference type="Pfam" id="PF00126">
    <property type="entry name" value="HTH_1"/>
    <property type="match status" value="1"/>
</dbReference>
<dbReference type="InterPro" id="IPR036390">
    <property type="entry name" value="WH_DNA-bd_sf"/>
</dbReference>
<gene>
    <name evidence="8" type="primary">nhaR</name>
    <name evidence="8" type="ORF">H8K33_16865</name>
</gene>
<sequence length="323" mass="35760">MAQLNYKHLYYFWMVAKTGSIARASEQLHITPQTISGQLSLFEDLQGEALFEKAGRNLELTEAGRLVLAYAEEIFLLGQELEQVLRHHPTERTVQLRVGVSDAVAKAVAYKLLEPALSLPQTLRINCREGKLDDLLAELARHKLDIVITDTPMPPSANVRGFNHPLGECGLSFFATRGLREQYPQPFPACLDGAPILLPGEDSALRSRLMHWFETQGVRPRIAGEFDDSALMSAFGEAGVGFFAKPSAIADMVMRQYDLELVGATNDITEQFYAISVQRKITHPAVLAISQAKPLTSFEQDLSASPPTPTAEKKSRVKKSIKK</sequence>